<dbReference type="RefSeq" id="WP_091824871.1">
    <property type="nucleotide sequence ID" value="NZ_FNRJ01000004.1"/>
</dbReference>
<evidence type="ECO:0000313" key="2">
    <source>
        <dbReference type="EMBL" id="SEA53500.1"/>
    </source>
</evidence>
<evidence type="ECO:0000256" key="1">
    <source>
        <dbReference type="SAM" id="SignalP"/>
    </source>
</evidence>
<dbReference type="InterPro" id="IPR008309">
    <property type="entry name" value="YdbL"/>
</dbReference>
<dbReference type="Proteomes" id="UP000242469">
    <property type="component" value="Unassembled WGS sequence"/>
</dbReference>
<protein>
    <recommendedName>
        <fullName evidence="4">DUF1318 domain-containing protein</fullName>
    </recommendedName>
</protein>
<dbReference type="EMBL" id="FNRJ01000004">
    <property type="protein sequence ID" value="SEA53500.1"/>
    <property type="molecule type" value="Genomic_DNA"/>
</dbReference>
<keyword evidence="3" id="KW-1185">Reference proteome</keyword>
<dbReference type="AlphaFoldDB" id="A0A1H4BZJ7"/>
<reference evidence="3" key="1">
    <citation type="submission" date="2016-10" db="EMBL/GenBank/DDBJ databases">
        <authorList>
            <person name="Varghese N."/>
            <person name="Submissions S."/>
        </authorList>
    </citation>
    <scope>NUCLEOTIDE SEQUENCE [LARGE SCALE GENOMIC DNA]</scope>
    <source>
        <strain evidence="3">DSM 11526</strain>
    </source>
</reference>
<proteinExistence type="predicted"/>
<sequence>MLRTLSKILTTGLLAVSLSMPAFALSLDEAKSSGVVGERATGYLGIVTSSPSADVKAMVNEINNKRRALYQQKASKAGVSLDVMELRTGQRLQEMTPAGEYIQDGNGQWRRK</sequence>
<evidence type="ECO:0000313" key="3">
    <source>
        <dbReference type="Proteomes" id="UP000242469"/>
    </source>
</evidence>
<dbReference type="PIRSF" id="PIRSF025560">
    <property type="entry name" value="UCP025560"/>
    <property type="match status" value="1"/>
</dbReference>
<feature type="signal peptide" evidence="1">
    <location>
        <begin position="1"/>
        <end position="24"/>
    </location>
</feature>
<dbReference type="STRING" id="1122198.SAMN02745729_104125"/>
<dbReference type="Pfam" id="PF07027">
    <property type="entry name" value="DUF1318"/>
    <property type="match status" value="1"/>
</dbReference>
<keyword evidence="1" id="KW-0732">Signal</keyword>
<name>A0A1H4BZJ7_9GAMM</name>
<dbReference type="OrthoDB" id="9798130at2"/>
<evidence type="ECO:0008006" key="4">
    <source>
        <dbReference type="Google" id="ProtNLM"/>
    </source>
</evidence>
<feature type="chain" id="PRO_5017375532" description="DUF1318 domain-containing protein" evidence="1">
    <location>
        <begin position="25"/>
        <end position="112"/>
    </location>
</feature>
<gene>
    <name evidence="2" type="ORF">SAMN02745729_104125</name>
</gene>
<organism evidence="2 3">
    <name type="scientific">Marinobacterium iners DSM 11526</name>
    <dbReference type="NCBI Taxonomy" id="1122198"/>
    <lineage>
        <taxon>Bacteria</taxon>
        <taxon>Pseudomonadati</taxon>
        <taxon>Pseudomonadota</taxon>
        <taxon>Gammaproteobacteria</taxon>
        <taxon>Oceanospirillales</taxon>
        <taxon>Oceanospirillaceae</taxon>
        <taxon>Marinobacterium</taxon>
    </lineage>
</organism>
<accession>A0A1H4BZJ7</accession>